<organism evidence="7 8">
    <name type="scientific">Terasakiispira papahanaumokuakeensis</name>
    <dbReference type="NCBI Taxonomy" id="197479"/>
    <lineage>
        <taxon>Bacteria</taxon>
        <taxon>Pseudomonadati</taxon>
        <taxon>Pseudomonadota</taxon>
        <taxon>Gammaproteobacteria</taxon>
        <taxon>Oceanospirillales</taxon>
        <taxon>Terasakiispira</taxon>
    </lineage>
</organism>
<evidence type="ECO:0000256" key="3">
    <source>
        <dbReference type="ARBA" id="ARBA00022448"/>
    </source>
</evidence>
<dbReference type="GO" id="GO:1902358">
    <property type="term" value="P:sulfate transmembrane transport"/>
    <property type="evidence" value="ECO:0007669"/>
    <property type="project" value="InterPro"/>
</dbReference>
<dbReference type="CDD" id="cd01005">
    <property type="entry name" value="PBP2_CysP"/>
    <property type="match status" value="1"/>
</dbReference>
<dbReference type="PANTHER" id="PTHR30368:SF1">
    <property type="entry name" value="THIOSULFATE-BINDING PROTEIN"/>
    <property type="match status" value="1"/>
</dbReference>
<dbReference type="GO" id="GO:0042597">
    <property type="term" value="C:periplasmic space"/>
    <property type="evidence" value="ECO:0007669"/>
    <property type="project" value="UniProtKB-SubCell"/>
</dbReference>
<evidence type="ECO:0000256" key="1">
    <source>
        <dbReference type="ARBA" id="ARBA00004418"/>
    </source>
</evidence>
<feature type="signal peptide" evidence="6">
    <location>
        <begin position="1"/>
        <end position="25"/>
    </location>
</feature>
<comment type="similarity">
    <text evidence="2">Belongs to the prokaryotic sulfate-binding protein family.</text>
</comment>
<dbReference type="NCBIfam" id="NF008106">
    <property type="entry name" value="PRK10852.1"/>
    <property type="match status" value="1"/>
</dbReference>
<keyword evidence="5" id="KW-0574">Periplasm</keyword>
<dbReference type="PANTHER" id="PTHR30368">
    <property type="entry name" value="SULFATE-BINDING PROTEIN"/>
    <property type="match status" value="1"/>
</dbReference>
<evidence type="ECO:0000313" key="7">
    <source>
        <dbReference type="EMBL" id="ODC03274.1"/>
    </source>
</evidence>
<dbReference type="STRING" id="197479.BFW38_06675"/>
<keyword evidence="4 6" id="KW-0732">Signal</keyword>
<dbReference type="GO" id="GO:0140104">
    <property type="term" value="F:molecular carrier activity"/>
    <property type="evidence" value="ECO:0007669"/>
    <property type="project" value="InterPro"/>
</dbReference>
<keyword evidence="8" id="KW-1185">Reference proteome</keyword>
<dbReference type="SUPFAM" id="SSF53850">
    <property type="entry name" value="Periplasmic binding protein-like II"/>
    <property type="match status" value="1"/>
</dbReference>
<proteinExistence type="inferred from homology"/>
<evidence type="ECO:0000313" key="8">
    <source>
        <dbReference type="Proteomes" id="UP000094291"/>
    </source>
</evidence>
<evidence type="ECO:0000256" key="6">
    <source>
        <dbReference type="SAM" id="SignalP"/>
    </source>
</evidence>
<dbReference type="Pfam" id="PF13531">
    <property type="entry name" value="SBP_bac_11"/>
    <property type="match status" value="1"/>
</dbReference>
<reference evidence="7 8" key="1">
    <citation type="submission" date="2016-08" db="EMBL/GenBank/DDBJ databases">
        <authorList>
            <person name="Seilhamer J.J."/>
        </authorList>
    </citation>
    <scope>NUCLEOTIDE SEQUENCE [LARGE SCALE GENOMIC DNA]</scope>
    <source>
        <strain evidence="7 8">PH27A</strain>
    </source>
</reference>
<dbReference type="Gene3D" id="3.40.190.10">
    <property type="entry name" value="Periplasmic binding protein-like II"/>
    <property type="match status" value="2"/>
</dbReference>
<feature type="chain" id="PRO_5009119653" evidence="6">
    <location>
        <begin position="26"/>
        <end position="336"/>
    </location>
</feature>
<name>A0A1E2V8I0_9GAMM</name>
<evidence type="ECO:0000256" key="2">
    <source>
        <dbReference type="ARBA" id="ARBA00006099"/>
    </source>
</evidence>
<dbReference type="InterPro" id="IPR005669">
    <property type="entry name" value="Thiosulph/SO4-bd"/>
</dbReference>
<evidence type="ECO:0000256" key="5">
    <source>
        <dbReference type="ARBA" id="ARBA00022764"/>
    </source>
</evidence>
<dbReference type="NCBIfam" id="TIGR00971">
    <property type="entry name" value="3a0106s03"/>
    <property type="match status" value="1"/>
</dbReference>
<comment type="subcellular location">
    <subcellularLocation>
        <location evidence="1">Periplasm</location>
    </subcellularLocation>
</comment>
<comment type="caution">
    <text evidence="7">The sequence shown here is derived from an EMBL/GenBank/DDBJ whole genome shotgun (WGS) entry which is preliminary data.</text>
</comment>
<gene>
    <name evidence="7" type="ORF">BFW38_06675</name>
</gene>
<protein>
    <submittedName>
        <fullName evidence="7">Thiosulfate transporter subunit</fullName>
    </submittedName>
</protein>
<dbReference type="Proteomes" id="UP000094291">
    <property type="component" value="Unassembled WGS sequence"/>
</dbReference>
<dbReference type="RefSeq" id="WP_068997690.1">
    <property type="nucleotide sequence ID" value="NZ_MDTQ01000001.1"/>
</dbReference>
<dbReference type="EMBL" id="MDTQ01000001">
    <property type="protein sequence ID" value="ODC03274.1"/>
    <property type="molecule type" value="Genomic_DNA"/>
</dbReference>
<evidence type="ECO:0000256" key="4">
    <source>
        <dbReference type="ARBA" id="ARBA00022729"/>
    </source>
</evidence>
<accession>A0A1E2V8I0</accession>
<keyword evidence="3" id="KW-0813">Transport</keyword>
<dbReference type="AlphaFoldDB" id="A0A1E2V8I0"/>
<sequence>MLNKSRFFRPLFGALLVSASLQASAADQSLLNTSYDIARELFASYNPMFAEHWKEETGHTVEIRQSHAGSSKQALAILQGLPADVVTFNQVTDVQVLHDRGNLVSADWKSQFPNGSSPYYSTTAFLVRQGNPKGIDSWADLVRDDVRIVFPNPKTSGNGRYTYLAALGYAQKTFGDDQAKIDEFMKTFLSHVAVFDTGGRGATTTFVERKIGDVLITFESEVNNIRDQYSDDQYEVVVPKTSILAEFPVAVVERNAERNGTTEVAHEYLNYLYSEPAQRLLAGFNYRVHNETVKAEVADRFPEVDLLTVEDIAGGWPEAMKNIFSSGAKLDQLQRR</sequence>
<dbReference type="OrthoDB" id="9802127at2"/>
<dbReference type="NCBIfam" id="NF008022">
    <property type="entry name" value="PRK10752.1"/>
    <property type="match status" value="1"/>
</dbReference>